<reference evidence="1" key="2">
    <citation type="journal article" date="2015" name="Data Brief">
        <title>Shoot transcriptome of the giant reed, Arundo donax.</title>
        <authorList>
            <person name="Barrero R.A."/>
            <person name="Guerrero F.D."/>
            <person name="Moolhuijzen P."/>
            <person name="Goolsby J.A."/>
            <person name="Tidwell J."/>
            <person name="Bellgard S.E."/>
            <person name="Bellgard M.I."/>
        </authorList>
    </citation>
    <scope>NUCLEOTIDE SEQUENCE</scope>
    <source>
        <tissue evidence="1">Shoot tissue taken approximately 20 cm above the soil surface</tissue>
    </source>
</reference>
<organism evidence="1">
    <name type="scientific">Arundo donax</name>
    <name type="common">Giant reed</name>
    <name type="synonym">Donax arundinaceus</name>
    <dbReference type="NCBI Taxonomy" id="35708"/>
    <lineage>
        <taxon>Eukaryota</taxon>
        <taxon>Viridiplantae</taxon>
        <taxon>Streptophyta</taxon>
        <taxon>Embryophyta</taxon>
        <taxon>Tracheophyta</taxon>
        <taxon>Spermatophyta</taxon>
        <taxon>Magnoliopsida</taxon>
        <taxon>Liliopsida</taxon>
        <taxon>Poales</taxon>
        <taxon>Poaceae</taxon>
        <taxon>PACMAD clade</taxon>
        <taxon>Arundinoideae</taxon>
        <taxon>Arundineae</taxon>
        <taxon>Arundo</taxon>
    </lineage>
</organism>
<name>A0A0A8XR74_ARUDO</name>
<accession>A0A0A8XR74</accession>
<proteinExistence type="predicted"/>
<sequence length="40" mass="4567">MQVIFFWGKTTGGTSNNFVFKDIIRNQNFLRIGSKCPSLT</sequence>
<protein>
    <submittedName>
        <fullName evidence="1">Uncharacterized protein</fullName>
    </submittedName>
</protein>
<dbReference type="EMBL" id="GBRH01281554">
    <property type="protein sequence ID" value="JAD16341.1"/>
    <property type="molecule type" value="Transcribed_RNA"/>
</dbReference>
<reference evidence="1" key="1">
    <citation type="submission" date="2014-09" db="EMBL/GenBank/DDBJ databases">
        <authorList>
            <person name="Magalhaes I.L.F."/>
            <person name="Oliveira U."/>
            <person name="Santos F.R."/>
            <person name="Vidigal T.H.D.A."/>
            <person name="Brescovit A.D."/>
            <person name="Santos A.J."/>
        </authorList>
    </citation>
    <scope>NUCLEOTIDE SEQUENCE</scope>
    <source>
        <tissue evidence="1">Shoot tissue taken approximately 20 cm above the soil surface</tissue>
    </source>
</reference>
<dbReference type="AlphaFoldDB" id="A0A0A8XR74"/>
<evidence type="ECO:0000313" key="1">
    <source>
        <dbReference type="EMBL" id="JAD16341.1"/>
    </source>
</evidence>